<keyword evidence="2" id="KW-1185">Reference proteome</keyword>
<proteinExistence type="predicted"/>
<name>A0AAQ3X420_PASNO</name>
<protein>
    <submittedName>
        <fullName evidence="1">Uncharacterized protein</fullName>
    </submittedName>
</protein>
<accession>A0AAQ3X420</accession>
<evidence type="ECO:0000313" key="2">
    <source>
        <dbReference type="Proteomes" id="UP001341281"/>
    </source>
</evidence>
<gene>
    <name evidence="1" type="ORF">U9M48_032036</name>
</gene>
<dbReference type="AlphaFoldDB" id="A0AAQ3X420"/>
<reference evidence="1 2" key="1">
    <citation type="submission" date="2024-02" db="EMBL/GenBank/DDBJ databases">
        <title>High-quality chromosome-scale genome assembly of Pensacola bahiagrass (Paspalum notatum Flugge var. saurae).</title>
        <authorList>
            <person name="Vega J.M."/>
            <person name="Podio M."/>
            <person name="Orjuela J."/>
            <person name="Siena L.A."/>
            <person name="Pessino S.C."/>
            <person name="Combes M.C."/>
            <person name="Mariac C."/>
            <person name="Albertini E."/>
            <person name="Pupilli F."/>
            <person name="Ortiz J.P.A."/>
            <person name="Leblanc O."/>
        </authorList>
    </citation>
    <scope>NUCLEOTIDE SEQUENCE [LARGE SCALE GENOMIC DNA]</scope>
    <source>
        <strain evidence="1">R1</strain>
        <tissue evidence="1">Leaf</tissue>
    </source>
</reference>
<dbReference type="Proteomes" id="UP001341281">
    <property type="component" value="Chromosome 07"/>
</dbReference>
<evidence type="ECO:0000313" key="1">
    <source>
        <dbReference type="EMBL" id="WVZ85078.1"/>
    </source>
</evidence>
<organism evidence="1 2">
    <name type="scientific">Paspalum notatum var. saurae</name>
    <dbReference type="NCBI Taxonomy" id="547442"/>
    <lineage>
        <taxon>Eukaryota</taxon>
        <taxon>Viridiplantae</taxon>
        <taxon>Streptophyta</taxon>
        <taxon>Embryophyta</taxon>
        <taxon>Tracheophyta</taxon>
        <taxon>Spermatophyta</taxon>
        <taxon>Magnoliopsida</taxon>
        <taxon>Liliopsida</taxon>
        <taxon>Poales</taxon>
        <taxon>Poaceae</taxon>
        <taxon>PACMAD clade</taxon>
        <taxon>Panicoideae</taxon>
        <taxon>Andropogonodae</taxon>
        <taxon>Paspaleae</taxon>
        <taxon>Paspalinae</taxon>
        <taxon>Paspalum</taxon>
    </lineage>
</organism>
<dbReference type="EMBL" id="CP144751">
    <property type="protein sequence ID" value="WVZ85078.1"/>
    <property type="molecule type" value="Genomic_DNA"/>
</dbReference>
<sequence>MSAGDAAASTNHCPLRLPAPLLLPPATIPIFNACRRTGGVAAPQQPSQAREGVIVFHGGA</sequence>